<keyword evidence="2" id="KW-1185">Reference proteome</keyword>
<dbReference type="EMBL" id="JASBNA010000039">
    <property type="protein sequence ID" value="KAK7681707.1"/>
    <property type="molecule type" value="Genomic_DNA"/>
</dbReference>
<organism evidence="1 2">
    <name type="scientific">Cerrena zonata</name>
    <dbReference type="NCBI Taxonomy" id="2478898"/>
    <lineage>
        <taxon>Eukaryota</taxon>
        <taxon>Fungi</taxon>
        <taxon>Dikarya</taxon>
        <taxon>Basidiomycota</taxon>
        <taxon>Agaricomycotina</taxon>
        <taxon>Agaricomycetes</taxon>
        <taxon>Polyporales</taxon>
        <taxon>Cerrenaceae</taxon>
        <taxon>Cerrena</taxon>
    </lineage>
</organism>
<dbReference type="AlphaFoldDB" id="A0AAW0FR02"/>
<name>A0AAW0FR02_9APHY</name>
<reference evidence="1 2" key="1">
    <citation type="submission" date="2022-09" db="EMBL/GenBank/DDBJ databases">
        <authorList>
            <person name="Palmer J.M."/>
        </authorList>
    </citation>
    <scope>NUCLEOTIDE SEQUENCE [LARGE SCALE GENOMIC DNA]</scope>
    <source>
        <strain evidence="1 2">DSM 7382</strain>
    </source>
</reference>
<evidence type="ECO:0000313" key="2">
    <source>
        <dbReference type="Proteomes" id="UP001385951"/>
    </source>
</evidence>
<proteinExistence type="predicted"/>
<evidence type="ECO:0000313" key="1">
    <source>
        <dbReference type="EMBL" id="KAK7681707.1"/>
    </source>
</evidence>
<comment type="caution">
    <text evidence="1">The sequence shown here is derived from an EMBL/GenBank/DDBJ whole genome shotgun (WGS) entry which is preliminary data.</text>
</comment>
<gene>
    <name evidence="1" type="ORF">QCA50_015054</name>
</gene>
<sequence length="99" mass="11426">MSTFWTPPPRIRDSVYSLSEATPFRPPRRNRILAQSVQDVSKHHDFAKNWPLLHHRSRAMIGTLFSVRLYPALTLAVNTIIAHVRRNEGTVKYPHLEGV</sequence>
<accession>A0AAW0FR02</accession>
<protein>
    <submittedName>
        <fullName evidence="1">Uncharacterized protein</fullName>
    </submittedName>
</protein>
<dbReference type="Proteomes" id="UP001385951">
    <property type="component" value="Unassembled WGS sequence"/>
</dbReference>